<sequence>MAASASHSATWIAFRSIIKRSLTTFSTPTRRNAQRHHLSFFPPHHTLVSKATKGRKIAKNHFTAATPHRTEDQRGQDGGNKQQKGPKRKATQGASTSLRRLAVEAQRSRGSLIKGRGKTRHVDPEAETKDVTAYCAAETYNTQNATVTADAEVLDGLGDVFVFPSGSVVTWNVSDKIAHHLVEKVLLPAAENSHHPDKLEAEDLEYLEDPSRETSAIIGDTIILGTAALSDQPSGAKRPQLDTLLAKIAFSSALARSTKLAVLENTLSTYFHSTRSIPSTLTSGSSPKFTRSFILRKTGELLHIRAQLNLYSELTDSLPDIFWDSPHELGLENYYEQVGRVLDVGKRIRVLNERMDYASEIARVLRERLSERHGHALEWVIIWLIVIEVAYGSLHLWRERQEKLDPGSERNLLRAWLLRELGREGEKMRESKA</sequence>
<protein>
    <submittedName>
        <fullName evidence="1">Uncharacterized protein</fullName>
    </submittedName>
</protein>
<name>A0ACC3M8Y1_9PEZI</name>
<evidence type="ECO:0000313" key="2">
    <source>
        <dbReference type="Proteomes" id="UP001281147"/>
    </source>
</evidence>
<accession>A0ACC3M8Y1</accession>
<proteinExistence type="predicted"/>
<organism evidence="1 2">
    <name type="scientific">Vermiconidia calcicola</name>
    <dbReference type="NCBI Taxonomy" id="1690605"/>
    <lineage>
        <taxon>Eukaryota</taxon>
        <taxon>Fungi</taxon>
        <taxon>Dikarya</taxon>
        <taxon>Ascomycota</taxon>
        <taxon>Pezizomycotina</taxon>
        <taxon>Dothideomycetes</taxon>
        <taxon>Dothideomycetidae</taxon>
        <taxon>Mycosphaerellales</taxon>
        <taxon>Extremaceae</taxon>
        <taxon>Vermiconidia</taxon>
    </lineage>
</organism>
<keyword evidence="2" id="KW-1185">Reference proteome</keyword>
<evidence type="ECO:0000313" key="1">
    <source>
        <dbReference type="EMBL" id="KAK3679112.1"/>
    </source>
</evidence>
<dbReference type="Proteomes" id="UP001281147">
    <property type="component" value="Unassembled WGS sequence"/>
</dbReference>
<comment type="caution">
    <text evidence="1">The sequence shown here is derived from an EMBL/GenBank/DDBJ whole genome shotgun (WGS) entry which is preliminary data.</text>
</comment>
<dbReference type="EMBL" id="JAUTXU010000520">
    <property type="protein sequence ID" value="KAK3679112.1"/>
    <property type="molecule type" value="Genomic_DNA"/>
</dbReference>
<gene>
    <name evidence="1" type="ORF">LTR37_021433</name>
</gene>
<reference evidence="1" key="1">
    <citation type="submission" date="2023-07" db="EMBL/GenBank/DDBJ databases">
        <title>Black Yeasts Isolated from many extreme environments.</title>
        <authorList>
            <person name="Coleine C."/>
            <person name="Stajich J.E."/>
            <person name="Selbmann L."/>
        </authorList>
    </citation>
    <scope>NUCLEOTIDE SEQUENCE</scope>
    <source>
        <strain evidence="1">CCFEE 5714</strain>
    </source>
</reference>